<evidence type="ECO:0000256" key="1">
    <source>
        <dbReference type="SAM" id="MobiDB-lite"/>
    </source>
</evidence>
<sequence length="287" mass="32905">MHCTRSLYFLDRLSFTLFSSSVMKSISTLLTAMAYHSQAGPSNPNLHAQQQYQQGSASYGNPSGGNGNRGQEQEAGFDTVNWYRHYLQCHHYFLDQAQHDFYVQAVAAFINIQLPYQKQPYPVHRASAAWSLKNLSDRQQEEEPHPPPGYPQSVSLIPYIRRLIVTGHDDPRIMGTWFGANWVQGIGTIHELERRNYLFASKSKEWLDVKKYYDDSLAAEQSTPYMIPLPKIEEAELSSADEAWSGWMAMQDWVIGPRTPQSLMPPSRSRTPHYNSPRIKKESDFDN</sequence>
<dbReference type="RefSeq" id="XP_037198277.1">
    <property type="nucleotide sequence ID" value="XM_037336911.1"/>
</dbReference>
<dbReference type="EMBL" id="JABFCT010000001">
    <property type="protein sequence ID" value="KAF5879333.1"/>
    <property type="molecule type" value="Genomic_DNA"/>
</dbReference>
<comment type="caution">
    <text evidence="2">The sequence shown here is derived from an EMBL/GenBank/DDBJ whole genome shotgun (WGS) entry which is preliminary data.</text>
</comment>
<name>A0A8H6EP45_9HELO</name>
<dbReference type="AlphaFoldDB" id="A0A8H6EP45"/>
<dbReference type="OrthoDB" id="5335812at2759"/>
<dbReference type="Proteomes" id="UP000531561">
    <property type="component" value="Unassembled WGS sequence"/>
</dbReference>
<dbReference type="PANTHER" id="PTHR42087">
    <property type="entry name" value="ILP IS AN APOPTOSIS INHIBITOR"/>
    <property type="match status" value="1"/>
</dbReference>
<dbReference type="InterPro" id="IPR053267">
    <property type="entry name" value="Verrucosidin_biosynth-assoc"/>
</dbReference>
<gene>
    <name evidence="2" type="ORF">Bfra_006541</name>
</gene>
<reference evidence="2 3" key="1">
    <citation type="journal article" date="2020" name="Phytopathology">
        <title>A high-quality genome resource of Botrytis fragariae, a new and rapidly spreading fungal pathogen causing strawberry gray mold in the U.S.A.</title>
        <authorList>
            <person name="Wu Y."/>
            <person name="Saski C.A."/>
            <person name="Schnabel G."/>
            <person name="Xiao S."/>
            <person name="Hu M."/>
        </authorList>
    </citation>
    <scope>NUCLEOTIDE SEQUENCE [LARGE SCALE GENOMIC DNA]</scope>
    <source>
        <strain evidence="2 3">BVB16</strain>
    </source>
</reference>
<organism evidence="2 3">
    <name type="scientific">Botrytis fragariae</name>
    <dbReference type="NCBI Taxonomy" id="1964551"/>
    <lineage>
        <taxon>Eukaryota</taxon>
        <taxon>Fungi</taxon>
        <taxon>Dikarya</taxon>
        <taxon>Ascomycota</taxon>
        <taxon>Pezizomycotina</taxon>
        <taxon>Leotiomycetes</taxon>
        <taxon>Helotiales</taxon>
        <taxon>Sclerotiniaceae</taxon>
        <taxon>Botrytis</taxon>
    </lineage>
</organism>
<dbReference type="PANTHER" id="PTHR42087:SF1">
    <property type="entry name" value="ILP IS AN APOPTOSIS INHIBITOR"/>
    <property type="match status" value="1"/>
</dbReference>
<feature type="region of interest" description="Disordered" evidence="1">
    <location>
        <begin position="258"/>
        <end position="287"/>
    </location>
</feature>
<proteinExistence type="predicted"/>
<dbReference type="GeneID" id="59260603"/>
<feature type="compositionally biased region" description="Low complexity" evidence="1">
    <location>
        <begin position="48"/>
        <end position="60"/>
    </location>
</feature>
<feature type="region of interest" description="Disordered" evidence="1">
    <location>
        <begin position="42"/>
        <end position="73"/>
    </location>
</feature>
<protein>
    <submittedName>
        <fullName evidence="2">Uncharacterized protein</fullName>
    </submittedName>
</protein>
<evidence type="ECO:0000313" key="2">
    <source>
        <dbReference type="EMBL" id="KAF5879333.1"/>
    </source>
</evidence>
<feature type="compositionally biased region" description="Polar residues" evidence="1">
    <location>
        <begin position="259"/>
        <end position="274"/>
    </location>
</feature>
<evidence type="ECO:0000313" key="3">
    <source>
        <dbReference type="Proteomes" id="UP000531561"/>
    </source>
</evidence>
<accession>A0A8H6EP45</accession>
<keyword evidence="3" id="KW-1185">Reference proteome</keyword>